<reference evidence="3" key="2">
    <citation type="submission" date="2020-05" db="UniProtKB">
        <authorList>
            <consortium name="EnsemblMetazoa"/>
        </authorList>
    </citation>
    <scope>IDENTIFICATION</scope>
    <source>
        <strain evidence="3">CM1001059</strain>
    </source>
</reference>
<proteinExistence type="predicted"/>
<keyword evidence="2" id="KW-1133">Transmembrane helix</keyword>
<reference evidence="4" key="1">
    <citation type="submission" date="2014-01" db="EMBL/GenBank/DDBJ databases">
        <title>The Genome Sequence of Anopheles melas CM1001059_A (V2).</title>
        <authorList>
            <consortium name="The Broad Institute Genomics Platform"/>
            <person name="Neafsey D.E."/>
            <person name="Besansky N."/>
            <person name="Howell P."/>
            <person name="Walton C."/>
            <person name="Young S.K."/>
            <person name="Zeng Q."/>
            <person name="Gargeya S."/>
            <person name="Fitzgerald M."/>
            <person name="Haas B."/>
            <person name="Abouelleil A."/>
            <person name="Allen A.W."/>
            <person name="Alvarado L."/>
            <person name="Arachchi H.M."/>
            <person name="Berlin A.M."/>
            <person name="Chapman S.B."/>
            <person name="Gainer-Dewar J."/>
            <person name="Goldberg J."/>
            <person name="Griggs A."/>
            <person name="Gujja S."/>
            <person name="Hansen M."/>
            <person name="Howarth C."/>
            <person name="Imamovic A."/>
            <person name="Ireland A."/>
            <person name="Larimer J."/>
            <person name="McCowan C."/>
            <person name="Murphy C."/>
            <person name="Pearson M."/>
            <person name="Poon T.W."/>
            <person name="Priest M."/>
            <person name="Roberts A."/>
            <person name="Saif S."/>
            <person name="Shea T."/>
            <person name="Sisk P."/>
            <person name="Sykes S."/>
            <person name="Wortman J."/>
            <person name="Nusbaum C."/>
            <person name="Birren B."/>
        </authorList>
    </citation>
    <scope>NUCLEOTIDE SEQUENCE [LARGE SCALE GENOMIC DNA]</scope>
    <source>
        <strain evidence="4">CM1001059</strain>
    </source>
</reference>
<feature type="compositionally biased region" description="Polar residues" evidence="1">
    <location>
        <begin position="47"/>
        <end position="58"/>
    </location>
</feature>
<organism evidence="3 4">
    <name type="scientific">Anopheles melas</name>
    <dbReference type="NCBI Taxonomy" id="34690"/>
    <lineage>
        <taxon>Eukaryota</taxon>
        <taxon>Metazoa</taxon>
        <taxon>Ecdysozoa</taxon>
        <taxon>Arthropoda</taxon>
        <taxon>Hexapoda</taxon>
        <taxon>Insecta</taxon>
        <taxon>Pterygota</taxon>
        <taxon>Neoptera</taxon>
        <taxon>Endopterygota</taxon>
        <taxon>Diptera</taxon>
        <taxon>Nematocera</taxon>
        <taxon>Culicoidea</taxon>
        <taxon>Culicidae</taxon>
        <taxon>Anophelinae</taxon>
        <taxon>Anopheles</taxon>
    </lineage>
</organism>
<dbReference type="Proteomes" id="UP000075902">
    <property type="component" value="Unassembled WGS sequence"/>
</dbReference>
<keyword evidence="4" id="KW-1185">Reference proteome</keyword>
<feature type="region of interest" description="Disordered" evidence="1">
    <location>
        <begin position="38"/>
        <end position="58"/>
    </location>
</feature>
<evidence type="ECO:0000256" key="1">
    <source>
        <dbReference type="SAM" id="MobiDB-lite"/>
    </source>
</evidence>
<feature type="transmembrane region" description="Helical" evidence="2">
    <location>
        <begin position="199"/>
        <end position="220"/>
    </location>
</feature>
<keyword evidence="2" id="KW-0812">Transmembrane</keyword>
<name>A0A182TXZ0_9DIPT</name>
<evidence type="ECO:0000256" key="2">
    <source>
        <dbReference type="SAM" id="Phobius"/>
    </source>
</evidence>
<evidence type="ECO:0000313" key="4">
    <source>
        <dbReference type="Proteomes" id="UP000075902"/>
    </source>
</evidence>
<feature type="transmembrane region" description="Helical" evidence="2">
    <location>
        <begin position="153"/>
        <end position="170"/>
    </location>
</feature>
<accession>A0A182TXZ0</accession>
<dbReference type="VEuPathDB" id="VectorBase:AMEC010336"/>
<dbReference type="AlphaFoldDB" id="A0A182TXZ0"/>
<dbReference type="EnsemblMetazoa" id="AMEC010336-RA">
    <property type="protein sequence ID" value="AMEC010336-PA"/>
    <property type="gene ID" value="AMEC010336"/>
</dbReference>
<protein>
    <submittedName>
        <fullName evidence="3">Uncharacterized protein</fullName>
    </submittedName>
</protein>
<evidence type="ECO:0000313" key="3">
    <source>
        <dbReference type="EnsemblMetazoa" id="AMEC010336-PA"/>
    </source>
</evidence>
<sequence>MPGLYLMRWHLILRYVKVGNCRSQKQHRIPLEQCQRFAGSDSPAAGKNSTAFRSNSANDSQAARNSHIRSGLFRLYLSQWFHLGRHQVLCVPLQSTVYQLRLHLQHLLLFLLLAHAVLTAGQQSTFGFLDFRQAKFAVCNFCHRSRPWRRYSFRGRALLLLLLLLLNFHRFTALRLQQLCFLLCFQLLQQLFLFRQLTLLLLLLLLFHLFLALLFLHLFFHDDEFALLLAGNRYLAVAGPTRS</sequence>
<keyword evidence="2" id="KW-0472">Membrane</keyword>